<proteinExistence type="predicted"/>
<dbReference type="InterPro" id="IPR058923">
    <property type="entry name" value="RCC1-like_dom"/>
</dbReference>
<dbReference type="AlphaFoldDB" id="A0A024TB25"/>
<feature type="region of interest" description="Disordered" evidence="3">
    <location>
        <begin position="737"/>
        <end position="760"/>
    </location>
</feature>
<feature type="domain" description="RCC1-like" evidence="4">
    <location>
        <begin position="310"/>
        <end position="567"/>
    </location>
</feature>
<feature type="region of interest" description="Disordered" evidence="3">
    <location>
        <begin position="877"/>
        <end position="911"/>
    </location>
</feature>
<dbReference type="PRINTS" id="PR00633">
    <property type="entry name" value="RCCNDNSATION"/>
</dbReference>
<feature type="repeat" description="RCC1" evidence="2">
    <location>
        <begin position="337"/>
        <end position="394"/>
    </location>
</feature>
<feature type="repeat" description="RCC1" evidence="2">
    <location>
        <begin position="451"/>
        <end position="507"/>
    </location>
</feature>
<evidence type="ECO:0000313" key="5">
    <source>
        <dbReference type="EMBL" id="ETV90806.1"/>
    </source>
</evidence>
<name>A0A024TB25_9STRA</name>
<feature type="region of interest" description="Disordered" evidence="3">
    <location>
        <begin position="111"/>
        <end position="130"/>
    </location>
</feature>
<dbReference type="PROSITE" id="PS50012">
    <property type="entry name" value="RCC1_3"/>
    <property type="match status" value="5"/>
</dbReference>
<evidence type="ECO:0000259" key="4">
    <source>
        <dbReference type="Pfam" id="PF25390"/>
    </source>
</evidence>
<evidence type="ECO:0000256" key="1">
    <source>
        <dbReference type="ARBA" id="ARBA00022737"/>
    </source>
</evidence>
<dbReference type="Pfam" id="PF00415">
    <property type="entry name" value="RCC1"/>
    <property type="match status" value="1"/>
</dbReference>
<dbReference type="Gene3D" id="2.130.10.30">
    <property type="entry name" value="Regulator of chromosome condensation 1/beta-lactamase-inhibitor protein II"/>
    <property type="match status" value="2"/>
</dbReference>
<dbReference type="InterPro" id="IPR051210">
    <property type="entry name" value="Ub_ligase/GEF_domain"/>
</dbReference>
<feature type="region of interest" description="Disordered" evidence="3">
    <location>
        <begin position="1"/>
        <end position="55"/>
    </location>
</feature>
<dbReference type="GeneID" id="20091525"/>
<dbReference type="OrthoDB" id="10253607at2759"/>
<protein>
    <recommendedName>
        <fullName evidence="4">RCC1-like domain-containing protein</fullName>
    </recommendedName>
</protein>
<gene>
    <name evidence="5" type="ORF">H310_14475</name>
</gene>
<dbReference type="PANTHER" id="PTHR22870">
    <property type="entry name" value="REGULATOR OF CHROMOSOME CONDENSATION"/>
    <property type="match status" value="1"/>
</dbReference>
<keyword evidence="1" id="KW-0677">Repeat</keyword>
<organism evidence="5">
    <name type="scientific">Aphanomyces invadans</name>
    <dbReference type="NCBI Taxonomy" id="157072"/>
    <lineage>
        <taxon>Eukaryota</taxon>
        <taxon>Sar</taxon>
        <taxon>Stramenopiles</taxon>
        <taxon>Oomycota</taxon>
        <taxon>Saprolegniomycetes</taxon>
        <taxon>Saprolegniales</taxon>
        <taxon>Verrucalvaceae</taxon>
        <taxon>Aphanomyces</taxon>
    </lineage>
</organism>
<dbReference type="RefSeq" id="XP_008880563.1">
    <property type="nucleotide sequence ID" value="XM_008882341.1"/>
</dbReference>
<dbReference type="Pfam" id="PF25390">
    <property type="entry name" value="WD40_RLD"/>
    <property type="match status" value="1"/>
</dbReference>
<reference evidence="5" key="1">
    <citation type="submission" date="2013-12" db="EMBL/GenBank/DDBJ databases">
        <title>The Genome Sequence of Aphanomyces invadans NJM9701.</title>
        <authorList>
            <consortium name="The Broad Institute Genomics Platform"/>
            <person name="Russ C."/>
            <person name="Tyler B."/>
            <person name="van West P."/>
            <person name="Dieguez-Uribeondo J."/>
            <person name="Young S.K."/>
            <person name="Zeng Q."/>
            <person name="Gargeya S."/>
            <person name="Fitzgerald M."/>
            <person name="Abouelleil A."/>
            <person name="Alvarado L."/>
            <person name="Chapman S.B."/>
            <person name="Gainer-Dewar J."/>
            <person name="Goldberg J."/>
            <person name="Griggs A."/>
            <person name="Gujja S."/>
            <person name="Hansen M."/>
            <person name="Howarth C."/>
            <person name="Imamovic A."/>
            <person name="Ireland A."/>
            <person name="Larimer J."/>
            <person name="McCowan C."/>
            <person name="Murphy C."/>
            <person name="Pearson M."/>
            <person name="Poon T.W."/>
            <person name="Priest M."/>
            <person name="Roberts A."/>
            <person name="Saif S."/>
            <person name="Shea T."/>
            <person name="Sykes S."/>
            <person name="Wortman J."/>
            <person name="Nusbaum C."/>
            <person name="Birren B."/>
        </authorList>
    </citation>
    <scope>NUCLEOTIDE SEQUENCE [LARGE SCALE GENOMIC DNA]</scope>
    <source>
        <strain evidence="5">NJM9701</strain>
    </source>
</reference>
<dbReference type="PANTHER" id="PTHR22870:SF466">
    <property type="entry name" value="ANKYRIN REPEAT-CONTAINING PROTEIN"/>
    <property type="match status" value="1"/>
</dbReference>
<evidence type="ECO:0000256" key="3">
    <source>
        <dbReference type="SAM" id="MobiDB-lite"/>
    </source>
</evidence>
<dbReference type="STRING" id="157072.A0A024TB25"/>
<feature type="repeat" description="RCC1" evidence="2">
    <location>
        <begin position="395"/>
        <end position="450"/>
    </location>
</feature>
<dbReference type="PROSITE" id="PS00626">
    <property type="entry name" value="RCC1_2"/>
    <property type="match status" value="2"/>
</dbReference>
<sequence>MLRRRPSVPENDVAADDDDDIASASDKPTAKFVHRKSSMGRSMSTSMLGLKPNGAHPKPFLESGIATSLLKMSNLTMLSPQPSKSDLQPSTGKLLRQLSISNSATTLYQKPLDMSTDSLTPTGEPPRRDSSKIDAQALFHFRVFLLGDGPYISGAGKHASVDLTPLFPSGQSVMKLSGGIEWGAALMKNHHVYTWGNNTGGQLGHGNTEAVARPTLVAGLQSIRIVKLSCGSAHGGFVSDVGALFMVGDATYGRLGLGGIPVSGVVTTPTQLHWSFSNCRDKAVSLGTWPSSIPLKHLPPEPLSPTTGAPIETCFSDVSCGDRHTLVLVKHMHVLRQVLLGFGDGSNGRLGAGTDVDHPTPNLISTFHTAGGDTFVPVREMVAGPEHNCCISQTGELFTWGHGSYGQLGHTTSDSEWAPKRVEYFHNNANVIAIKQATCGLHHTVVLDTTGQVFAWGRGDLGQLGCETLADTSTPRNVVFAVATGAPSITARYVTAGRTHNVVVDSLDNMYCWGDNSKGQLGLKVTSGLGCQPTPVQLESKTIQMPVGAAALHLHALSVSAAENHTMLVLRTTSAFDGGDSSLVKAKKAVGMFKSLHAKRKSLAVPTTGPSSKAGSEPQAVKWSFTVAEPTDALKMPSNVDRFLQIMASTKITKRPTPTVENAKTTGGGSCGPSTQLHLSTKGGSPPKQLQSTRPANPPQKRHKLRPTKPIQGLLEWQRAHTKRVSTTFSHAPRFRTKPAVAPTPIAPDTPPEKPVKQATPTTIQLEHSAKTRLLRAFGVGQRFRTVQVSVTPGPGAYDVVPPRKAPPNDSNQCDEGDLDDWRPKPVPFGSTAPKQVPAATVDTTDIYPEKATALVYRKPIAVKLAPADDFSRVISKRLQEGRGTTPGPGAYSLSTTPPVATKSKSTKPRK</sequence>
<dbReference type="EMBL" id="KI914022">
    <property type="protein sequence ID" value="ETV90806.1"/>
    <property type="molecule type" value="Genomic_DNA"/>
</dbReference>
<feature type="repeat" description="RCC1" evidence="2">
    <location>
        <begin position="508"/>
        <end position="572"/>
    </location>
</feature>
<feature type="region of interest" description="Disordered" evidence="3">
    <location>
        <begin position="792"/>
        <end position="818"/>
    </location>
</feature>
<feature type="region of interest" description="Disordered" evidence="3">
    <location>
        <begin position="654"/>
        <end position="709"/>
    </location>
</feature>
<dbReference type="VEuPathDB" id="FungiDB:H310_14475"/>
<feature type="compositionally biased region" description="Polar residues" evidence="3">
    <location>
        <begin position="672"/>
        <end position="695"/>
    </location>
</feature>
<dbReference type="eggNOG" id="KOG0941">
    <property type="taxonomic scope" value="Eukaryota"/>
</dbReference>
<feature type="repeat" description="RCC1" evidence="2">
    <location>
        <begin position="190"/>
        <end position="241"/>
    </location>
</feature>
<dbReference type="SUPFAM" id="SSF50985">
    <property type="entry name" value="RCC1/BLIP-II"/>
    <property type="match status" value="1"/>
</dbReference>
<evidence type="ECO:0000256" key="2">
    <source>
        <dbReference type="PROSITE-ProRule" id="PRU00235"/>
    </source>
</evidence>
<dbReference type="InterPro" id="IPR000408">
    <property type="entry name" value="Reg_chr_condens"/>
</dbReference>
<dbReference type="InterPro" id="IPR009091">
    <property type="entry name" value="RCC1/BLIP-II"/>
</dbReference>
<accession>A0A024TB25</accession>